<name>A0A840YAW0_9SPHN</name>
<accession>A0A840YAW0</accession>
<dbReference type="EMBL" id="JACIJF010000001">
    <property type="protein sequence ID" value="MBB5709425.1"/>
    <property type="molecule type" value="Genomic_DNA"/>
</dbReference>
<sequence>MSILDFVTQDELDQLDEDPRLAFMELINIAQRTLSSKLGRFSHNDEDDWREMEDLRHSFMNVVVASSKRFEIEPFASMDIPRVDDHLHFKQFKSDLDHYITQLVLDNSAQSRRDSVMILPKSKDKIRSYIHGLRECIEKGNMTDAKRTALLKRLDELEKELEKRRANMLLVAKLAFEVLAIPGGTWASYEVATKLITNISQTVEESRQAEQATKPLPEAKPIPALSPPRKAPSYGGGFPDDLDDDVPF</sequence>
<feature type="compositionally biased region" description="Pro residues" evidence="1">
    <location>
        <begin position="218"/>
        <end position="230"/>
    </location>
</feature>
<organism evidence="2 3">
    <name type="scientific">Sphingomonas xinjiangensis</name>
    <dbReference type="NCBI Taxonomy" id="643568"/>
    <lineage>
        <taxon>Bacteria</taxon>
        <taxon>Pseudomonadati</taxon>
        <taxon>Pseudomonadota</taxon>
        <taxon>Alphaproteobacteria</taxon>
        <taxon>Sphingomonadales</taxon>
        <taxon>Sphingomonadaceae</taxon>
        <taxon>Sphingomonas</taxon>
    </lineage>
</organism>
<dbReference type="Proteomes" id="UP000527143">
    <property type="component" value="Unassembled WGS sequence"/>
</dbReference>
<comment type="caution">
    <text evidence="2">The sequence shown here is derived from an EMBL/GenBank/DDBJ whole genome shotgun (WGS) entry which is preliminary data.</text>
</comment>
<proteinExistence type="predicted"/>
<evidence type="ECO:0000313" key="3">
    <source>
        <dbReference type="Proteomes" id="UP000527143"/>
    </source>
</evidence>
<reference evidence="2 3" key="1">
    <citation type="submission" date="2020-08" db="EMBL/GenBank/DDBJ databases">
        <title>Genomic Encyclopedia of Type Strains, Phase IV (KMG-IV): sequencing the most valuable type-strain genomes for metagenomic binning, comparative biology and taxonomic classification.</title>
        <authorList>
            <person name="Goeker M."/>
        </authorList>
    </citation>
    <scope>NUCLEOTIDE SEQUENCE [LARGE SCALE GENOMIC DNA]</scope>
    <source>
        <strain evidence="2 3">DSM 26736</strain>
    </source>
</reference>
<evidence type="ECO:0000256" key="1">
    <source>
        <dbReference type="SAM" id="MobiDB-lite"/>
    </source>
</evidence>
<dbReference type="RefSeq" id="WP_184084098.1">
    <property type="nucleotide sequence ID" value="NZ_JACIJF010000001.1"/>
</dbReference>
<dbReference type="AlphaFoldDB" id="A0A840YAW0"/>
<gene>
    <name evidence="2" type="ORF">FHT02_000631</name>
</gene>
<evidence type="ECO:0000313" key="2">
    <source>
        <dbReference type="EMBL" id="MBB5709425.1"/>
    </source>
</evidence>
<feature type="region of interest" description="Disordered" evidence="1">
    <location>
        <begin position="206"/>
        <end position="248"/>
    </location>
</feature>
<keyword evidence="3" id="KW-1185">Reference proteome</keyword>
<protein>
    <submittedName>
        <fullName evidence="2">Uncharacterized protein</fullName>
    </submittedName>
</protein>